<accession>A0AC61MWP1</accession>
<dbReference type="EMBL" id="CP068393">
    <property type="protein sequence ID" value="QUC67225.1"/>
    <property type="molecule type" value="Genomic_DNA"/>
</dbReference>
<keyword evidence="1" id="KW-0808">Transferase</keyword>
<keyword evidence="1" id="KW-0328">Glycosyltransferase</keyword>
<reference evidence="1" key="1">
    <citation type="submission" date="2021-01" db="EMBL/GenBank/DDBJ databases">
        <title>Complete genome sequence of Clostridiales bacterium R-7.</title>
        <authorList>
            <person name="Mahoney-Kurpe S.C."/>
            <person name="Palevich N."/>
            <person name="Koike S."/>
            <person name="Moon C.D."/>
            <person name="Attwood G.T."/>
        </authorList>
    </citation>
    <scope>NUCLEOTIDE SEQUENCE</scope>
    <source>
        <strain evidence="1">R-7</strain>
    </source>
</reference>
<keyword evidence="2" id="KW-1185">Reference proteome</keyword>
<name>A0AC61MWP1_9FIRM</name>
<dbReference type="Proteomes" id="UP000682782">
    <property type="component" value="Chromosome"/>
</dbReference>
<organism evidence="1 2">
    <name type="scientific">Aristaeella hokkaidonensis</name>
    <dbReference type="NCBI Taxonomy" id="3046382"/>
    <lineage>
        <taxon>Bacteria</taxon>
        <taxon>Bacillati</taxon>
        <taxon>Bacillota</taxon>
        <taxon>Clostridia</taxon>
        <taxon>Eubacteriales</taxon>
        <taxon>Aristaeellaceae</taxon>
        <taxon>Aristaeella</taxon>
    </lineage>
</organism>
<proteinExistence type="predicted"/>
<evidence type="ECO:0000313" key="2">
    <source>
        <dbReference type="Proteomes" id="UP000682782"/>
    </source>
</evidence>
<protein>
    <submittedName>
        <fullName evidence="1">Orotate phosphoribosyltransferase</fullName>
    </submittedName>
</protein>
<gene>
    <name evidence="1" type="ORF">JYE49_00450</name>
</gene>
<sequence>MSIQIVEIPNHQNKVRLRVAHGHFATSHSHINYYIDLTMTKHRLSEARIAAEELCGMYKNSTIVDSILCLDGTEVLGACMASALSEAGFRSMNAHQTIYVVTPEHTSGSQLIFRDNIAPMIVGKHVLVLAASLTTGFTARSAIEAIRYYSGVPAGVSAIFSAIDECEGFPVKSVFTVKENLPDYVSCSSHNCPMCKAGEKLTGLVNSHGVSSF</sequence>
<evidence type="ECO:0000313" key="1">
    <source>
        <dbReference type="EMBL" id="QUC67225.1"/>
    </source>
</evidence>